<dbReference type="Proteomes" id="UP000248044">
    <property type="component" value="Chromosome"/>
</dbReference>
<accession>A0A2U9IHJ8</accession>
<dbReference type="KEGG" id="abri:DFR85_13635"/>
<protein>
    <submittedName>
        <fullName evidence="1">Uncharacterized protein</fullName>
    </submittedName>
</protein>
<dbReference type="EMBL" id="CP029289">
    <property type="protein sequence ID" value="AWR95481.1"/>
    <property type="molecule type" value="Genomic_DNA"/>
</dbReference>
<dbReference type="AlphaFoldDB" id="A0A2U9IHJ8"/>
<proteinExistence type="predicted"/>
<sequence>MSQTISKNAQLSDTITVYSNSTEINVSINKVDLLNSLGSFTTPDTFLDLFLQDVFEKPQNISISQDSDKGFPPYTTVVPFLENVFDNNGIYNGTFNGEIIGNYTMPLGLGYMNLSGFNGTITFPTELNSHNQYDTNISFGNNSFYGIISICYNYNLALLKLNETDYHGHNIFINGTLNWHNGSVWKISLLSRSFNVTIDSPTNLILYNYSKGWNQITLNNVYVEYIQGEFPNISKSQLSFSRLVQYSVNSMYYNILSIYNYSVPVNISVSPTQTNIMVSGFNHGKITLLSSNDISNELQCIAPFYINGFVLNSNIYNTTEMPAISLDSINNFVMFENASIVVKGLIVPPFNASIFLIMSNRGVTQESFNYFLITMQMVYQYNTFMQSVPSTGTFTTFTVNKTLSNPIVLEPSQFKIVKENVLIPAADIITFLYYYTSQTNEVPQLSVQILLQFHIAGTHSYYSILLWYVMNNQMVQENS</sequence>
<evidence type="ECO:0000313" key="2">
    <source>
        <dbReference type="Proteomes" id="UP000248044"/>
    </source>
</evidence>
<dbReference type="OrthoDB" id="387352at2157"/>
<gene>
    <name evidence="1" type="ORF">DFR85_13635</name>
</gene>
<dbReference type="GeneID" id="36833217"/>
<evidence type="ECO:0000313" key="1">
    <source>
        <dbReference type="EMBL" id="AWR95481.1"/>
    </source>
</evidence>
<reference evidence="1 2" key="1">
    <citation type="submission" date="2018-05" db="EMBL/GenBank/DDBJ databases">
        <title>Complete Genome Sequences of Extremely Thermoacidophilic, Metal-Mobilizing Type-Strain Members of the Archaeal Family Sulfolobaceae: Acidianus brierleyi DSM-1651T, Acidianus sulfidivorans DSM-18786T, Metallosphaera hakonensis DSM-7519T, and Metallosphaera prunae DSM-10039T.</title>
        <authorList>
            <person name="Counts J.A."/>
            <person name="Kelly R.M."/>
        </authorList>
    </citation>
    <scope>NUCLEOTIDE SEQUENCE [LARGE SCALE GENOMIC DNA]</scope>
    <source>
        <strain evidence="1 2">DSM 1651</strain>
    </source>
</reference>
<name>A0A2U9IHJ8_9CREN</name>
<dbReference type="RefSeq" id="WP_110271359.1">
    <property type="nucleotide sequence ID" value="NZ_CP029289.2"/>
</dbReference>
<organism evidence="1 2">
    <name type="scientific">Acidianus brierleyi</name>
    <dbReference type="NCBI Taxonomy" id="41673"/>
    <lineage>
        <taxon>Archaea</taxon>
        <taxon>Thermoproteota</taxon>
        <taxon>Thermoprotei</taxon>
        <taxon>Sulfolobales</taxon>
        <taxon>Sulfolobaceae</taxon>
        <taxon>Acidianus</taxon>
    </lineage>
</organism>
<keyword evidence="2" id="KW-1185">Reference proteome</keyword>